<keyword evidence="1" id="KW-0175">Coiled coil</keyword>
<accession>A0A2K4MKV4</accession>
<dbReference type="AlphaFoldDB" id="A0A2K4MKV4"/>
<evidence type="ECO:0008006" key="4">
    <source>
        <dbReference type="Google" id="ProtNLM"/>
    </source>
</evidence>
<reference evidence="2 3" key="1">
    <citation type="submission" date="2018-01" db="EMBL/GenBank/DDBJ databases">
        <title>Genomic Sequence of Chromobacterium MWU13-2610 from wild cranberry bogs within the Cape Cod National Seashore.</title>
        <authorList>
            <person name="O'Hara-Hanley K."/>
            <person name="Soby S."/>
            <person name="Harrison A."/>
        </authorList>
    </citation>
    <scope>NUCLEOTIDE SEQUENCE [LARGE SCALE GENOMIC DNA]</scope>
    <source>
        <strain evidence="2 3">MWU13-2610</strain>
    </source>
</reference>
<sequence length="364" mass="41296">MQRARQDKLAWLLLALPLLLTSLYFVTLAQDRYVSESRVIVKRGSDDKAGSLDLGFLLGGNASTLREDAMLLQQYILSPDMLARLDKTLNLKQAFAEPAGWDWYYRLPSHATREEFLSYYRARVDVQFDEKTALLVIRSQGFSPAFSQKLNQAILAESERFINELSHKISREDMAFAQKEVDYAYQELNQAKERLLGYQNRHGLIDPHAQAQATGQLVAELEGKQAQLEAELRNLQSYLQADSPQVISARNALDALKTQISREKSKLVSPDDDKLNRKTAQFQELRAYVEFRTDLYKLALTALEKSKVASAHKLKSLAVISSPQLPEEAEYPRKLYALGSLLLVCSLLYGTVRLTLSIIEDHKI</sequence>
<dbReference type="InterPro" id="IPR050445">
    <property type="entry name" value="Bact_polysacc_biosynth/exp"/>
</dbReference>
<evidence type="ECO:0000313" key="3">
    <source>
        <dbReference type="Proteomes" id="UP000236416"/>
    </source>
</evidence>
<protein>
    <recommendedName>
        <fullName evidence="4">Capsule biosynthesis protein</fullName>
    </recommendedName>
</protein>
<proteinExistence type="predicted"/>
<evidence type="ECO:0000256" key="1">
    <source>
        <dbReference type="SAM" id="Coils"/>
    </source>
</evidence>
<dbReference type="Proteomes" id="UP000236416">
    <property type="component" value="Unassembled WGS sequence"/>
</dbReference>
<gene>
    <name evidence="2" type="ORF">C2134_17465</name>
</gene>
<dbReference type="PANTHER" id="PTHR32309">
    <property type="entry name" value="TYROSINE-PROTEIN KINASE"/>
    <property type="match status" value="1"/>
</dbReference>
<dbReference type="PANTHER" id="PTHR32309:SF13">
    <property type="entry name" value="FERRIC ENTEROBACTIN TRANSPORT PROTEIN FEPE"/>
    <property type="match status" value="1"/>
</dbReference>
<comment type="caution">
    <text evidence="2">The sequence shown here is derived from an EMBL/GenBank/DDBJ whole genome shotgun (WGS) entry which is preliminary data.</text>
</comment>
<feature type="coiled-coil region" evidence="1">
    <location>
        <begin position="174"/>
        <end position="241"/>
    </location>
</feature>
<keyword evidence="3" id="KW-1185">Reference proteome</keyword>
<organism evidence="2 3">
    <name type="scientific">Chromobacterium sinusclupearum</name>
    <dbReference type="NCBI Taxonomy" id="2077146"/>
    <lineage>
        <taxon>Bacteria</taxon>
        <taxon>Pseudomonadati</taxon>
        <taxon>Pseudomonadota</taxon>
        <taxon>Betaproteobacteria</taxon>
        <taxon>Neisseriales</taxon>
        <taxon>Chromobacteriaceae</taxon>
        <taxon>Chromobacterium</taxon>
    </lineage>
</organism>
<dbReference type="EMBL" id="PPTF01000073">
    <property type="protein sequence ID" value="POA97693.1"/>
    <property type="molecule type" value="Genomic_DNA"/>
</dbReference>
<dbReference type="GO" id="GO:0005886">
    <property type="term" value="C:plasma membrane"/>
    <property type="evidence" value="ECO:0007669"/>
    <property type="project" value="TreeGrafter"/>
</dbReference>
<dbReference type="GO" id="GO:0004713">
    <property type="term" value="F:protein tyrosine kinase activity"/>
    <property type="evidence" value="ECO:0007669"/>
    <property type="project" value="TreeGrafter"/>
</dbReference>
<evidence type="ECO:0000313" key="2">
    <source>
        <dbReference type="EMBL" id="POA97693.1"/>
    </source>
</evidence>
<name>A0A2K4MKV4_9NEIS</name>